<dbReference type="AlphaFoldDB" id="A0A9K3KQ23"/>
<comment type="subcellular location">
    <subcellularLocation>
        <location evidence="1">Mitochondrion inner membrane</location>
        <topology evidence="1">Peripheral membrane protein</topology>
        <orientation evidence="1">Matrix side</orientation>
    </subcellularLocation>
</comment>
<reference evidence="13" key="1">
    <citation type="journal article" date="2021" name="Sci. Rep.">
        <title>Diploid genomic architecture of Nitzschia inconspicua, an elite biomass production diatom.</title>
        <authorList>
            <person name="Oliver A."/>
            <person name="Podell S."/>
            <person name="Pinowska A."/>
            <person name="Traller J.C."/>
            <person name="Smith S.R."/>
            <person name="McClure R."/>
            <person name="Beliaev A."/>
            <person name="Bohutskyi P."/>
            <person name="Hill E.A."/>
            <person name="Rabines A."/>
            <person name="Zheng H."/>
            <person name="Allen L.Z."/>
            <person name="Kuo A."/>
            <person name="Grigoriev I.V."/>
            <person name="Allen A.E."/>
            <person name="Hazlebeck D."/>
            <person name="Allen E.E."/>
        </authorList>
    </citation>
    <scope>NUCLEOTIDE SEQUENCE</scope>
    <source>
        <strain evidence="13">Hildebrandi</strain>
    </source>
</reference>
<organism evidence="13 14">
    <name type="scientific">Nitzschia inconspicua</name>
    <dbReference type="NCBI Taxonomy" id="303405"/>
    <lineage>
        <taxon>Eukaryota</taxon>
        <taxon>Sar</taxon>
        <taxon>Stramenopiles</taxon>
        <taxon>Ochrophyta</taxon>
        <taxon>Bacillariophyta</taxon>
        <taxon>Bacillariophyceae</taxon>
        <taxon>Bacillariophycidae</taxon>
        <taxon>Bacillariales</taxon>
        <taxon>Bacillariaceae</taxon>
        <taxon>Nitzschia</taxon>
    </lineage>
</organism>
<evidence type="ECO:0000256" key="9">
    <source>
        <dbReference type="ARBA" id="ARBA00023128"/>
    </source>
</evidence>
<keyword evidence="10" id="KW-0472">Membrane</keyword>
<evidence type="ECO:0000256" key="12">
    <source>
        <dbReference type="ARBA" id="ARBA00032528"/>
    </source>
</evidence>
<keyword evidence="8" id="KW-0007">Acetylation</keyword>
<evidence type="ECO:0000313" key="14">
    <source>
        <dbReference type="Proteomes" id="UP000693970"/>
    </source>
</evidence>
<evidence type="ECO:0000256" key="6">
    <source>
        <dbReference type="ARBA" id="ARBA00022792"/>
    </source>
</evidence>
<name>A0A9K3KQ23_9STRA</name>
<gene>
    <name evidence="13" type="ORF">IV203_016499</name>
</gene>
<keyword evidence="5" id="KW-0679">Respiratory chain</keyword>
<keyword evidence="6" id="KW-0999">Mitochondrion inner membrane</keyword>
<dbReference type="OrthoDB" id="13598at2759"/>
<evidence type="ECO:0000313" key="13">
    <source>
        <dbReference type="EMBL" id="KAG7347794.1"/>
    </source>
</evidence>
<keyword evidence="4" id="KW-0813">Transport</keyword>
<evidence type="ECO:0000256" key="10">
    <source>
        <dbReference type="ARBA" id="ARBA00023136"/>
    </source>
</evidence>
<keyword evidence="14" id="KW-1185">Reference proteome</keyword>
<keyword evidence="7" id="KW-0249">Electron transport</keyword>
<reference evidence="13" key="2">
    <citation type="submission" date="2021-04" db="EMBL/GenBank/DDBJ databases">
        <authorList>
            <person name="Podell S."/>
        </authorList>
    </citation>
    <scope>NUCLEOTIDE SEQUENCE</scope>
    <source>
        <strain evidence="13">Hildebrandi</strain>
    </source>
</reference>
<dbReference type="Proteomes" id="UP000693970">
    <property type="component" value="Unassembled WGS sequence"/>
</dbReference>
<evidence type="ECO:0000256" key="8">
    <source>
        <dbReference type="ARBA" id="ARBA00022990"/>
    </source>
</evidence>
<proteinExistence type="inferred from homology"/>
<dbReference type="InterPro" id="IPR045292">
    <property type="entry name" value="Complex1_LYR_NDUFB9_LYRM3"/>
</dbReference>
<dbReference type="PANTHER" id="PTHR12868">
    <property type="entry name" value="NADH-UBIQUINONE OXIDOREDUCTASE B22 SUBUNIT"/>
    <property type="match status" value="1"/>
</dbReference>
<evidence type="ECO:0000256" key="4">
    <source>
        <dbReference type="ARBA" id="ARBA00022448"/>
    </source>
</evidence>
<comment type="similarity">
    <text evidence="2">Belongs to the complex I LYR family.</text>
</comment>
<keyword evidence="9" id="KW-0496">Mitochondrion</keyword>
<evidence type="ECO:0000256" key="7">
    <source>
        <dbReference type="ARBA" id="ARBA00022982"/>
    </source>
</evidence>
<evidence type="ECO:0000256" key="1">
    <source>
        <dbReference type="ARBA" id="ARBA00004443"/>
    </source>
</evidence>
<evidence type="ECO:0000256" key="3">
    <source>
        <dbReference type="ARBA" id="ARBA00018684"/>
    </source>
</evidence>
<dbReference type="CDD" id="cd20263">
    <property type="entry name" value="Complex1_LYR_NDUFB9_LYRM3"/>
    <property type="match status" value="1"/>
</dbReference>
<comment type="caution">
    <text evidence="13">The sequence shown here is derived from an EMBL/GenBank/DDBJ whole genome shotgun (WGS) entry which is preliminary data.</text>
</comment>
<sequence length="162" mass="18426">MPAIRPQTLNDVFQQAANQARQKLPELTHNQQVARLYRKSLKVLSSWAIDRDIFNDEATKIRARFDQARGCKPEKAIRLLREAEDEIFAYTHPDPYCNPVMPGGSKFMRNPPLPMDVCFPDGNYPADAPKYEINPDWSKATPENGKAATGYVLVDFGKKNME</sequence>
<evidence type="ECO:0000256" key="5">
    <source>
        <dbReference type="ARBA" id="ARBA00022660"/>
    </source>
</evidence>
<dbReference type="GO" id="GO:0005743">
    <property type="term" value="C:mitochondrial inner membrane"/>
    <property type="evidence" value="ECO:0007669"/>
    <property type="project" value="UniProtKB-SubCell"/>
</dbReference>
<evidence type="ECO:0000256" key="2">
    <source>
        <dbReference type="ARBA" id="ARBA00009508"/>
    </source>
</evidence>
<protein>
    <recommendedName>
        <fullName evidence="3">NADH dehydrogenase [ubiquinone] 1 beta subcomplex subunit 9</fullName>
    </recommendedName>
    <alternativeName>
        <fullName evidence="11">Complex I-B22</fullName>
    </alternativeName>
    <alternativeName>
        <fullName evidence="12">NADH-ubiquinone oxidoreductase B22 subunit</fullName>
    </alternativeName>
</protein>
<dbReference type="GO" id="GO:0006120">
    <property type="term" value="P:mitochondrial electron transport, NADH to ubiquinone"/>
    <property type="evidence" value="ECO:0007669"/>
    <property type="project" value="InterPro"/>
</dbReference>
<evidence type="ECO:0000256" key="11">
    <source>
        <dbReference type="ARBA" id="ARBA00030192"/>
    </source>
</evidence>
<dbReference type="PANTHER" id="PTHR12868:SF0">
    <property type="entry name" value="NADH DEHYDROGENASE [UBIQUINONE] 1 BETA SUBCOMPLEX SUBUNIT 9"/>
    <property type="match status" value="1"/>
</dbReference>
<accession>A0A9K3KQ23</accession>
<dbReference type="InterPro" id="IPR033034">
    <property type="entry name" value="NDUFB9"/>
</dbReference>
<dbReference type="EMBL" id="JAGRRH010000020">
    <property type="protein sequence ID" value="KAG7347794.1"/>
    <property type="molecule type" value="Genomic_DNA"/>
</dbReference>